<evidence type="ECO:0000256" key="1">
    <source>
        <dbReference type="ARBA" id="ARBA00007159"/>
    </source>
</evidence>
<evidence type="ECO:0000259" key="3">
    <source>
        <dbReference type="PROSITE" id="PS50211"/>
    </source>
</evidence>
<dbReference type="PANTHER" id="PTHR13677:SF0">
    <property type="entry name" value="LD41638P"/>
    <property type="match status" value="1"/>
</dbReference>
<dbReference type="PANTHER" id="PTHR13677">
    <property type="entry name" value="LD41638P"/>
    <property type="match status" value="1"/>
</dbReference>
<dbReference type="Proteomes" id="UP000054350">
    <property type="component" value="Unassembled WGS sequence"/>
</dbReference>
<proteinExistence type="inferred from homology"/>
<dbReference type="InterPro" id="IPR024224">
    <property type="entry name" value="DENND6"/>
</dbReference>
<sequence>MNPAMKPPGQNHAPPSNHGITGTRLADASASASASSSGSTSDPTGLDLGPLPAAIPPRSPAINSNPTLRRSRSSTLELSSAPTMAPSPDPAPMLAAATPTLAGMTPASPRLVRASASMYGLAAHARADSPLPARPGSVHPGAAPPRPRVRTTRLAAPVVALDQEDVAHRDLGDPNDGVVAVDGDKLAAWIKCLCVVGFDLETGQVLEAVYPPTAVLSEAEQRTIKFTSFPDSNSFLNGDLQFSFRIRCQQGVCPSPTAAHTSAAISARGMANTVPRIDDSYLHAHVFFRQHPDASIRRGFYQKSVVVVSSLPYSGLWHRVAAMLGPVVCEADAGGVAALETAAHHISQWPAPVPGMHELPFLGRVLQCHVPQSPTAPQLLPLSTRQMAPHQVLAGTLCHGLYPTFKDLVNHLWTLWELTLMNEPIVVVSSCPSLTSAAVEGILSLVRPLAVSLDYRPYMTIQDPDFRIFTKTKPPLRAIIGVTNPHLQAAFAAWPHLVQLGPGAHGAPQSSRAAAPSAAATTPAVKTRHRRAVARDKAVLAQVAEMALAHVPDPVIDNVLRRYFTDLTARFLAPLVKYAATLWPSSLSLATAYPIAPKPFRHDQFLSFLAAKYAASPPVPTRLKPLLGVLGGGTSNPLSLSGSRDAGATGGDWTHLYRTFLSTPMFVAWLDAHAARESAHWHASFHALLCATDLARWKTGGGVARSDVADLLRRIAVVLDPNNPFPPSAEQRDQILAQAQVLASMSPAVTRKGSAVGARR</sequence>
<name>A0A0L0S7A7_ALLM3</name>
<reference evidence="4 5" key="1">
    <citation type="submission" date="2009-11" db="EMBL/GenBank/DDBJ databases">
        <title>Annotation of Allomyces macrogynus ATCC 38327.</title>
        <authorList>
            <consortium name="The Broad Institute Genome Sequencing Platform"/>
            <person name="Russ C."/>
            <person name="Cuomo C."/>
            <person name="Burger G."/>
            <person name="Gray M.W."/>
            <person name="Holland P.W.H."/>
            <person name="King N."/>
            <person name="Lang F.B.F."/>
            <person name="Roger A.J."/>
            <person name="Ruiz-Trillo I."/>
            <person name="Young S.K."/>
            <person name="Zeng Q."/>
            <person name="Gargeya S."/>
            <person name="Fitzgerald M."/>
            <person name="Haas B."/>
            <person name="Abouelleil A."/>
            <person name="Alvarado L."/>
            <person name="Arachchi H.M."/>
            <person name="Berlin A."/>
            <person name="Chapman S.B."/>
            <person name="Gearin G."/>
            <person name="Goldberg J."/>
            <person name="Griggs A."/>
            <person name="Gujja S."/>
            <person name="Hansen M."/>
            <person name="Heiman D."/>
            <person name="Howarth C."/>
            <person name="Larimer J."/>
            <person name="Lui A."/>
            <person name="MacDonald P.J.P."/>
            <person name="McCowen C."/>
            <person name="Montmayeur A."/>
            <person name="Murphy C."/>
            <person name="Neiman D."/>
            <person name="Pearson M."/>
            <person name="Priest M."/>
            <person name="Roberts A."/>
            <person name="Saif S."/>
            <person name="Shea T."/>
            <person name="Sisk P."/>
            <person name="Stolte C."/>
            <person name="Sykes S."/>
            <person name="Wortman J."/>
            <person name="Nusbaum C."/>
            <person name="Birren B."/>
        </authorList>
    </citation>
    <scope>NUCLEOTIDE SEQUENCE [LARGE SCALE GENOMIC DNA]</scope>
    <source>
        <strain evidence="4 5">ATCC 38327</strain>
    </source>
</reference>
<dbReference type="VEuPathDB" id="FungiDB:AMAG_05118"/>
<dbReference type="OrthoDB" id="10265409at2759"/>
<reference evidence="5" key="2">
    <citation type="submission" date="2009-11" db="EMBL/GenBank/DDBJ databases">
        <title>The Genome Sequence of Allomyces macrogynus strain ATCC 38327.</title>
        <authorList>
            <consortium name="The Broad Institute Genome Sequencing Platform"/>
            <person name="Russ C."/>
            <person name="Cuomo C."/>
            <person name="Shea T."/>
            <person name="Young S.K."/>
            <person name="Zeng Q."/>
            <person name="Koehrsen M."/>
            <person name="Haas B."/>
            <person name="Borodovsky M."/>
            <person name="Guigo R."/>
            <person name="Alvarado L."/>
            <person name="Berlin A."/>
            <person name="Borenstein D."/>
            <person name="Chen Z."/>
            <person name="Engels R."/>
            <person name="Freedman E."/>
            <person name="Gellesch M."/>
            <person name="Goldberg J."/>
            <person name="Griggs A."/>
            <person name="Gujja S."/>
            <person name="Heiman D."/>
            <person name="Hepburn T."/>
            <person name="Howarth C."/>
            <person name="Jen D."/>
            <person name="Larson L."/>
            <person name="Lewis B."/>
            <person name="Mehta T."/>
            <person name="Park D."/>
            <person name="Pearson M."/>
            <person name="Roberts A."/>
            <person name="Saif S."/>
            <person name="Shenoy N."/>
            <person name="Sisk P."/>
            <person name="Stolte C."/>
            <person name="Sykes S."/>
            <person name="Walk T."/>
            <person name="White J."/>
            <person name="Yandava C."/>
            <person name="Burger G."/>
            <person name="Gray M.W."/>
            <person name="Holland P.W.H."/>
            <person name="King N."/>
            <person name="Lang F.B.F."/>
            <person name="Roger A.J."/>
            <person name="Ruiz-Trillo I."/>
            <person name="Lander E."/>
            <person name="Nusbaum C."/>
        </authorList>
    </citation>
    <scope>NUCLEOTIDE SEQUENCE [LARGE SCALE GENOMIC DNA]</scope>
    <source>
        <strain evidence="5">ATCC 38327</strain>
    </source>
</reference>
<feature type="domain" description="UDENN" evidence="3">
    <location>
        <begin position="191"/>
        <end position="680"/>
    </location>
</feature>
<dbReference type="InterPro" id="IPR037516">
    <property type="entry name" value="Tripartite_DENN"/>
</dbReference>
<evidence type="ECO:0000313" key="4">
    <source>
        <dbReference type="EMBL" id="KNE58310.1"/>
    </source>
</evidence>
<keyword evidence="5" id="KW-1185">Reference proteome</keyword>
<dbReference type="PROSITE" id="PS50211">
    <property type="entry name" value="DENN"/>
    <property type="match status" value="1"/>
</dbReference>
<dbReference type="GO" id="GO:0055037">
    <property type="term" value="C:recycling endosome"/>
    <property type="evidence" value="ECO:0007669"/>
    <property type="project" value="TreeGrafter"/>
</dbReference>
<evidence type="ECO:0000313" key="5">
    <source>
        <dbReference type="Proteomes" id="UP000054350"/>
    </source>
</evidence>
<dbReference type="STRING" id="578462.A0A0L0S7A7"/>
<dbReference type="OMA" id="EANLEHW"/>
<dbReference type="AlphaFoldDB" id="A0A0L0S7A7"/>
<feature type="compositionally biased region" description="Low complexity" evidence="2">
    <location>
        <begin position="507"/>
        <end position="524"/>
    </location>
</feature>
<feature type="region of interest" description="Disordered" evidence="2">
    <location>
        <begin position="1"/>
        <end position="94"/>
    </location>
</feature>
<comment type="similarity">
    <text evidence="1">Belongs to the DENND6 family.</text>
</comment>
<dbReference type="eggNOG" id="KOG2432">
    <property type="taxonomic scope" value="Eukaryota"/>
</dbReference>
<organism evidence="4 5">
    <name type="scientific">Allomyces macrogynus (strain ATCC 38327)</name>
    <name type="common">Allomyces javanicus var. macrogynus</name>
    <dbReference type="NCBI Taxonomy" id="578462"/>
    <lineage>
        <taxon>Eukaryota</taxon>
        <taxon>Fungi</taxon>
        <taxon>Fungi incertae sedis</taxon>
        <taxon>Blastocladiomycota</taxon>
        <taxon>Blastocladiomycetes</taxon>
        <taxon>Blastocladiales</taxon>
        <taxon>Blastocladiaceae</taxon>
        <taxon>Allomyces</taxon>
    </lineage>
</organism>
<feature type="compositionally biased region" description="Low complexity" evidence="2">
    <location>
        <begin position="26"/>
        <end position="41"/>
    </location>
</feature>
<evidence type="ECO:0000256" key="2">
    <source>
        <dbReference type="SAM" id="MobiDB-lite"/>
    </source>
</evidence>
<protein>
    <recommendedName>
        <fullName evidence="3">UDENN domain-containing protein</fullName>
    </recommendedName>
</protein>
<dbReference type="EMBL" id="GG745332">
    <property type="protein sequence ID" value="KNE58310.1"/>
    <property type="molecule type" value="Genomic_DNA"/>
</dbReference>
<accession>A0A0L0S7A7</accession>
<feature type="region of interest" description="Disordered" evidence="2">
    <location>
        <begin position="503"/>
        <end position="527"/>
    </location>
</feature>
<feature type="region of interest" description="Disordered" evidence="2">
    <location>
        <begin position="129"/>
        <end position="148"/>
    </location>
</feature>
<gene>
    <name evidence="4" type="ORF">AMAG_05118</name>
</gene>
<dbReference type="GO" id="GO:0005085">
    <property type="term" value="F:guanyl-nucleotide exchange factor activity"/>
    <property type="evidence" value="ECO:0007669"/>
    <property type="project" value="InterPro"/>
</dbReference>